<accession>A0A4R1GH99</accession>
<dbReference type="Proteomes" id="UP000294546">
    <property type="component" value="Unassembled WGS sequence"/>
</dbReference>
<name>A0A4R1GH99_9GAMM</name>
<dbReference type="OrthoDB" id="5567237at2"/>
<dbReference type="PIRSF" id="PIRSF016548">
    <property type="entry name" value="Rsd_AlgQ"/>
    <property type="match status" value="1"/>
</dbReference>
<keyword evidence="1 3" id="KW-0805">Transcription regulation</keyword>
<evidence type="ECO:0000256" key="2">
    <source>
        <dbReference type="ARBA" id="ARBA00023163"/>
    </source>
</evidence>
<keyword evidence="2 3" id="KW-0804">Transcription</keyword>
<evidence type="ECO:0000256" key="1">
    <source>
        <dbReference type="ARBA" id="ARBA00023015"/>
    </source>
</evidence>
<dbReference type="InterPro" id="IPR007448">
    <property type="entry name" value="Sigma70_reg_Rsd_AlgQ"/>
</dbReference>
<dbReference type="Gene3D" id="1.20.120.1370">
    <property type="entry name" value="Regulator of RNA polymerase sigma(70) subunit, domain 4"/>
    <property type="match status" value="1"/>
</dbReference>
<organism evidence="4 5">
    <name type="scientific">Marinobacterium mangrovicola</name>
    <dbReference type="NCBI Taxonomy" id="1476959"/>
    <lineage>
        <taxon>Bacteria</taxon>
        <taxon>Pseudomonadati</taxon>
        <taxon>Pseudomonadota</taxon>
        <taxon>Gammaproteobacteria</taxon>
        <taxon>Oceanospirillales</taxon>
        <taxon>Oceanospirillaceae</taxon>
        <taxon>Marinobacterium</taxon>
    </lineage>
</organism>
<dbReference type="NCBIfam" id="NF008723">
    <property type="entry name" value="PRK11718.1"/>
    <property type="match status" value="1"/>
</dbReference>
<dbReference type="Pfam" id="PF04353">
    <property type="entry name" value="Rsd_AlgQ"/>
    <property type="match status" value="1"/>
</dbReference>
<dbReference type="GO" id="GO:0006355">
    <property type="term" value="P:regulation of DNA-templated transcription"/>
    <property type="evidence" value="ECO:0007669"/>
    <property type="project" value="InterPro"/>
</dbReference>
<protein>
    <submittedName>
        <fullName evidence="4">Regulator of sigma D</fullName>
    </submittedName>
</protein>
<evidence type="ECO:0000313" key="5">
    <source>
        <dbReference type="Proteomes" id="UP000294546"/>
    </source>
</evidence>
<comment type="similarity">
    <text evidence="3">Belongs to the Rsd/AlgQ family.</text>
</comment>
<sequence length="157" mass="18163">MLEKCRNAKERWGGVSDIIDQWLEQRQQLIRTLFSLSDCEIGKPLNEQLTLFCDLLMDYLSSGHFEVYEQLLLEGSEFDDGSVDKVQGLFPRIQPTTNAALDFNDRYGAFDSPTLREIRDFAEELSNMCETLEDRFELEDELIEVLHNAHRPVADEA</sequence>
<keyword evidence="5" id="KW-1185">Reference proteome</keyword>
<dbReference type="AlphaFoldDB" id="A0A4R1GH99"/>
<evidence type="ECO:0000313" key="4">
    <source>
        <dbReference type="EMBL" id="TCK06095.1"/>
    </source>
</evidence>
<reference evidence="4 5" key="1">
    <citation type="submission" date="2019-03" db="EMBL/GenBank/DDBJ databases">
        <title>Genomic Encyclopedia of Archaeal and Bacterial Type Strains, Phase II (KMG-II): from individual species to whole genera.</title>
        <authorList>
            <person name="Goeker M."/>
        </authorList>
    </citation>
    <scope>NUCLEOTIDE SEQUENCE [LARGE SCALE GENOMIC DNA]</scope>
    <source>
        <strain evidence="4 5">DSM 27697</strain>
    </source>
</reference>
<gene>
    <name evidence="4" type="ORF">CLV83_3044</name>
</gene>
<dbReference type="RefSeq" id="WP_132294022.1">
    <property type="nucleotide sequence ID" value="NZ_SMFU01000009.1"/>
</dbReference>
<comment type="caution">
    <text evidence="4">The sequence shown here is derived from an EMBL/GenBank/DDBJ whole genome shotgun (WGS) entry which is preliminary data.</text>
</comment>
<dbReference type="EMBL" id="SMFU01000009">
    <property type="protein sequence ID" value="TCK06095.1"/>
    <property type="molecule type" value="Genomic_DNA"/>
</dbReference>
<evidence type="ECO:0000256" key="3">
    <source>
        <dbReference type="RuleBase" id="RU004409"/>
    </source>
</evidence>
<proteinExistence type="inferred from homology"/>
<dbReference type="InterPro" id="IPR038309">
    <property type="entry name" value="Rsd/AlgQ_sf"/>
</dbReference>